<dbReference type="GO" id="GO:0003735">
    <property type="term" value="F:structural constituent of ribosome"/>
    <property type="evidence" value="ECO:0007669"/>
    <property type="project" value="InterPro"/>
</dbReference>
<evidence type="ECO:0000256" key="3">
    <source>
        <dbReference type="ARBA" id="ARBA00022946"/>
    </source>
</evidence>
<dbReference type="OrthoDB" id="2098203at2759"/>
<comment type="caution">
    <text evidence="9">The sequence shown here is derived from an EMBL/GenBank/DDBJ whole genome shotgun (WGS) entry which is preliminary data.</text>
</comment>
<keyword evidence="5" id="KW-0496">Mitochondrion</keyword>
<evidence type="ECO:0000256" key="2">
    <source>
        <dbReference type="ARBA" id="ARBA00009360"/>
    </source>
</evidence>
<dbReference type="InterPro" id="IPR042831">
    <property type="entry name" value="Ribosomal_mL40_fung"/>
</dbReference>
<accession>A0A4T0X103</accession>
<dbReference type="Proteomes" id="UP000307173">
    <property type="component" value="Unassembled WGS sequence"/>
</dbReference>
<dbReference type="GO" id="GO:0032543">
    <property type="term" value="P:mitochondrial translation"/>
    <property type="evidence" value="ECO:0007669"/>
    <property type="project" value="InterPro"/>
</dbReference>
<feature type="coiled-coil region" evidence="8">
    <location>
        <begin position="71"/>
        <end position="98"/>
    </location>
</feature>
<name>A0A4T0X103_9ASCO</name>
<dbReference type="PANTHER" id="PTHR39150:SF1">
    <property type="entry name" value="LARGE RIBOSOMAL SUBUNIT PROTEIN ML40"/>
    <property type="match status" value="1"/>
</dbReference>
<dbReference type="PANTHER" id="PTHR39150">
    <property type="entry name" value="54S RIBOSOMAL PROTEIN L28, MITOCHONDRIAL"/>
    <property type="match status" value="1"/>
</dbReference>
<keyword evidence="4" id="KW-0689">Ribosomal protein</keyword>
<proteinExistence type="inferred from homology"/>
<gene>
    <name evidence="9" type="ORF">CANINC_003150</name>
</gene>
<organism evidence="9 10">
    <name type="scientific">Pichia inconspicua</name>
    <dbReference type="NCBI Taxonomy" id="52247"/>
    <lineage>
        <taxon>Eukaryota</taxon>
        <taxon>Fungi</taxon>
        <taxon>Dikarya</taxon>
        <taxon>Ascomycota</taxon>
        <taxon>Saccharomycotina</taxon>
        <taxon>Pichiomycetes</taxon>
        <taxon>Pichiales</taxon>
        <taxon>Pichiaceae</taxon>
        <taxon>Pichia</taxon>
    </lineage>
</organism>
<evidence type="ECO:0000256" key="8">
    <source>
        <dbReference type="SAM" id="Coils"/>
    </source>
</evidence>
<protein>
    <recommendedName>
        <fullName evidence="7">Large ribosomal subunit protein mL40</fullName>
    </recommendedName>
</protein>
<evidence type="ECO:0000256" key="7">
    <source>
        <dbReference type="ARBA" id="ARBA00035192"/>
    </source>
</evidence>
<dbReference type="AlphaFoldDB" id="A0A4T0X103"/>
<dbReference type="GO" id="GO:1990904">
    <property type="term" value="C:ribonucleoprotein complex"/>
    <property type="evidence" value="ECO:0007669"/>
    <property type="project" value="UniProtKB-KW"/>
</dbReference>
<dbReference type="EMBL" id="SELW01000519">
    <property type="protein sequence ID" value="TID23858.1"/>
    <property type="molecule type" value="Genomic_DNA"/>
</dbReference>
<evidence type="ECO:0000256" key="1">
    <source>
        <dbReference type="ARBA" id="ARBA00004173"/>
    </source>
</evidence>
<keyword evidence="6" id="KW-0687">Ribonucleoprotein</keyword>
<sequence length="139" mass="16771">MFTVKSAFKHFANQLQQVRFRHSSLNPQQEKVVNQLSVLSAGRKQPKLLKLCNEDYIKHRTVMRAWALVRSNKKKRMQESLRKQYESMEEAAEELKKLSPQLYEIANQHQYGKRFPIELRVPTQYPPRQIWFYDYFPKK</sequence>
<evidence type="ECO:0000313" key="9">
    <source>
        <dbReference type="EMBL" id="TID23858.1"/>
    </source>
</evidence>
<dbReference type="GO" id="GO:0005739">
    <property type="term" value="C:mitochondrion"/>
    <property type="evidence" value="ECO:0007669"/>
    <property type="project" value="UniProtKB-SubCell"/>
</dbReference>
<reference evidence="9 10" key="1">
    <citation type="journal article" date="2019" name="Front. Genet.">
        <title>Whole-Genome Sequencing of the Opportunistic Yeast Pathogen Candida inconspicua Uncovers Its Hybrid Origin.</title>
        <authorList>
            <person name="Mixao V."/>
            <person name="Hansen A.P."/>
            <person name="Saus E."/>
            <person name="Boekhout T."/>
            <person name="Lass-Florl C."/>
            <person name="Gabaldon T."/>
        </authorList>
    </citation>
    <scope>NUCLEOTIDE SEQUENCE [LARGE SCALE GENOMIC DNA]</scope>
    <source>
        <strain evidence="9 10">CBS 180</strain>
    </source>
</reference>
<evidence type="ECO:0000256" key="4">
    <source>
        <dbReference type="ARBA" id="ARBA00022980"/>
    </source>
</evidence>
<dbReference type="FunFam" id="6.10.250.3440:FF:000001">
    <property type="entry name" value="Mitochondrial ribosomal protein L40"/>
    <property type="match status" value="1"/>
</dbReference>
<comment type="similarity">
    <text evidence="2">Belongs to the mitochondrion-specific ribosomal protein mL40 family.</text>
</comment>
<evidence type="ECO:0000256" key="6">
    <source>
        <dbReference type="ARBA" id="ARBA00023274"/>
    </source>
</evidence>
<keyword evidence="8" id="KW-0175">Coiled coil</keyword>
<comment type="subcellular location">
    <subcellularLocation>
        <location evidence="1">Mitochondrion</location>
    </subcellularLocation>
</comment>
<evidence type="ECO:0000256" key="5">
    <source>
        <dbReference type="ARBA" id="ARBA00023128"/>
    </source>
</evidence>
<dbReference type="STRING" id="52247.A0A4T0X103"/>
<evidence type="ECO:0000313" key="10">
    <source>
        <dbReference type="Proteomes" id="UP000307173"/>
    </source>
</evidence>
<keyword evidence="3" id="KW-0809">Transit peptide</keyword>
<dbReference type="GO" id="GO:0005840">
    <property type="term" value="C:ribosome"/>
    <property type="evidence" value="ECO:0007669"/>
    <property type="project" value="UniProtKB-KW"/>
</dbReference>
<dbReference type="Pfam" id="PF09812">
    <property type="entry name" value="MRP-L28"/>
    <property type="match status" value="1"/>
</dbReference>
<dbReference type="InterPro" id="IPR019192">
    <property type="entry name" value="Ribosomal_mL40"/>
</dbReference>
<dbReference type="Gene3D" id="6.10.250.3440">
    <property type="match status" value="1"/>
</dbReference>
<keyword evidence="10" id="KW-1185">Reference proteome</keyword>